<sequence length="467" mass="51953">MKTKSIKLLVFGIALSLFNVSCSSEMDTNPENLGATSNLKTTSTSKSSKKAKFKKETSLLIGRLLSKKEVRDEVLSEMKKVSPDGEVISFGYLLGKNKGIRKNEKGKLTSKLSKKSNLFSQSLAKELEENKEDYVAIRELISKKNKVASTSRYSIEEDPFSGENLQLYSPYNEVNGYSATSYDRYYTSEETEDGSPTNSGYYFNGFDETYIPSMDNNFIDSHPSFIISTIDDCDLEGGVCTTIELLAAGVPPPLITAPVLLTYSVDHNNIPDADIVSSRIPMLKINGTDWMEFGGTHQKMRIFRGSYEGGMTQNADGTISVTGLKYQIGEDFRTKRRNARKSNWITFNTEFDPDWNQSENTQQLVIFSLHKWRGSDEISAGVKYGLKKNDKGGWDSAPEATGAASVKFTSGSSIFRANSELPRRQVLSTITGDGSTGKTYSDGGVLYNVKSVGIVDYYYKHWYTDLQ</sequence>
<evidence type="ECO:0000313" key="3">
    <source>
        <dbReference type="Proteomes" id="UP000294814"/>
    </source>
</evidence>
<feature type="signal peptide" evidence="1">
    <location>
        <begin position="1"/>
        <end position="23"/>
    </location>
</feature>
<gene>
    <name evidence="2" type="ORF">E0I26_00650</name>
</gene>
<keyword evidence="1" id="KW-0732">Signal</keyword>
<name>A0A4V2Z9Q7_9FLAO</name>
<evidence type="ECO:0000256" key="1">
    <source>
        <dbReference type="SAM" id="SignalP"/>
    </source>
</evidence>
<keyword evidence="3" id="KW-1185">Reference proteome</keyword>
<organism evidence="2 3">
    <name type="scientific">Flavobacterium rhamnosiphilum</name>
    <dbReference type="NCBI Taxonomy" id="2541724"/>
    <lineage>
        <taxon>Bacteria</taxon>
        <taxon>Pseudomonadati</taxon>
        <taxon>Bacteroidota</taxon>
        <taxon>Flavobacteriia</taxon>
        <taxon>Flavobacteriales</taxon>
        <taxon>Flavobacteriaceae</taxon>
        <taxon>Flavobacterium</taxon>
    </lineage>
</organism>
<accession>A0A4V2Z9Q7</accession>
<dbReference type="RefSeq" id="WP_131914574.1">
    <property type="nucleotide sequence ID" value="NZ_SMLG01000001.1"/>
</dbReference>
<dbReference type="OrthoDB" id="1306809at2"/>
<dbReference type="EMBL" id="SMLG01000001">
    <property type="protein sequence ID" value="TDE46624.1"/>
    <property type="molecule type" value="Genomic_DNA"/>
</dbReference>
<evidence type="ECO:0008006" key="4">
    <source>
        <dbReference type="Google" id="ProtNLM"/>
    </source>
</evidence>
<feature type="chain" id="PRO_5020833654" description="Lipoprotein" evidence="1">
    <location>
        <begin position="24"/>
        <end position="467"/>
    </location>
</feature>
<dbReference type="AlphaFoldDB" id="A0A4V2Z9Q7"/>
<evidence type="ECO:0000313" key="2">
    <source>
        <dbReference type="EMBL" id="TDE46624.1"/>
    </source>
</evidence>
<dbReference type="Proteomes" id="UP000294814">
    <property type="component" value="Unassembled WGS sequence"/>
</dbReference>
<comment type="caution">
    <text evidence="2">The sequence shown here is derived from an EMBL/GenBank/DDBJ whole genome shotgun (WGS) entry which is preliminary data.</text>
</comment>
<protein>
    <recommendedName>
        <fullName evidence="4">Lipoprotein</fullName>
    </recommendedName>
</protein>
<reference evidence="2 3" key="1">
    <citation type="submission" date="2019-03" db="EMBL/GenBank/DDBJ databases">
        <title>Novel species of Flavobacterium.</title>
        <authorList>
            <person name="Liu Q."/>
            <person name="Xin Y.-H."/>
        </authorList>
    </citation>
    <scope>NUCLEOTIDE SEQUENCE [LARGE SCALE GENOMIC DNA]</scope>
    <source>
        <strain evidence="2 3">LB3P52</strain>
    </source>
</reference>
<proteinExistence type="predicted"/>